<dbReference type="InterPro" id="IPR050625">
    <property type="entry name" value="ParA/MinD_ATPase"/>
</dbReference>
<dbReference type="Gene3D" id="3.40.50.2300">
    <property type="match status" value="1"/>
</dbReference>
<dbReference type="GO" id="GO:0009898">
    <property type="term" value="C:cytoplasmic side of plasma membrane"/>
    <property type="evidence" value="ECO:0007669"/>
    <property type="project" value="TreeGrafter"/>
</dbReference>
<dbReference type="AlphaFoldDB" id="A0A2M9G1W5"/>
<dbReference type="GO" id="GO:0051782">
    <property type="term" value="P:negative regulation of cell division"/>
    <property type="evidence" value="ECO:0007669"/>
    <property type="project" value="TreeGrafter"/>
</dbReference>
<dbReference type="PROSITE" id="PS50110">
    <property type="entry name" value="RESPONSE_REGULATORY"/>
    <property type="match status" value="1"/>
</dbReference>
<sequence>MNALTAIRRPEAALEAAAFVADPEAAAAVRAALSDRYGADVQVVAGASGHALDWLAETPTPGLLVVDLSDCEVPLERLERLAEHCAPGTRVIALGLWNDIALYRRMIALGVDDYLTLPLGAAEFRAALDRLSTSTEEAGTAAGDGSHGRRAVVIGVRGGVGATTVALGLAWAQARGNDRESSALLDLDLSYGDAALLLDREPAFGLAAALAAPDRIDSLLVSRAGLKIDERLTIYGGPEGAPGQPAVAPEALSALLGQIGEGHGTTVIDLPRWMTGLFAPVVADAVRVFLVAQPTLGCMRDAIRLREMISGLSSAPVDLVLNRVRRGGEKELEPAMMAKAFGARPLAVFPEDARLAVRASAKARPMVALSGRRSPHARGFGALCAALTGAGAARRSD</sequence>
<dbReference type="InterPro" id="IPR001789">
    <property type="entry name" value="Sig_transdc_resp-reg_receiver"/>
</dbReference>
<proteinExistence type="predicted"/>
<evidence type="ECO:0000256" key="2">
    <source>
        <dbReference type="ARBA" id="ARBA00022840"/>
    </source>
</evidence>
<accession>A0A2M9G1W5</accession>
<dbReference type="EMBL" id="PHIG01000032">
    <property type="protein sequence ID" value="PJK29712.1"/>
    <property type="molecule type" value="Genomic_DNA"/>
</dbReference>
<gene>
    <name evidence="5" type="ORF">CVT23_11775</name>
</gene>
<keyword evidence="2" id="KW-0067">ATP-binding</keyword>
<evidence type="ECO:0000256" key="1">
    <source>
        <dbReference type="ARBA" id="ARBA00022741"/>
    </source>
</evidence>
<name>A0A2M9G1W5_9PROT</name>
<dbReference type="PANTHER" id="PTHR43384:SF6">
    <property type="entry name" value="SEPTUM SITE-DETERMINING PROTEIN MIND HOMOLOG, CHLOROPLASTIC"/>
    <property type="match status" value="1"/>
</dbReference>
<reference evidence="5 6" key="1">
    <citation type="submission" date="2017-11" db="EMBL/GenBank/DDBJ databases">
        <title>Draft genome sequence of Rhizobiales bacterium SY3-13.</title>
        <authorList>
            <person name="Sun C."/>
        </authorList>
    </citation>
    <scope>NUCLEOTIDE SEQUENCE [LARGE SCALE GENOMIC DNA]</scope>
    <source>
        <strain evidence="5 6">SY3-13</strain>
    </source>
</reference>
<dbReference type="GO" id="GO:0016887">
    <property type="term" value="F:ATP hydrolysis activity"/>
    <property type="evidence" value="ECO:0007669"/>
    <property type="project" value="TreeGrafter"/>
</dbReference>
<dbReference type="InterPro" id="IPR011006">
    <property type="entry name" value="CheY-like_superfamily"/>
</dbReference>
<feature type="modified residue" description="4-aspartylphosphate" evidence="3">
    <location>
        <position position="67"/>
    </location>
</feature>
<evidence type="ECO:0000259" key="4">
    <source>
        <dbReference type="PROSITE" id="PS50110"/>
    </source>
</evidence>
<dbReference type="PANTHER" id="PTHR43384">
    <property type="entry name" value="SEPTUM SITE-DETERMINING PROTEIN MIND HOMOLOG, CHLOROPLASTIC-RELATED"/>
    <property type="match status" value="1"/>
</dbReference>
<dbReference type="GO" id="GO:0000160">
    <property type="term" value="P:phosphorelay signal transduction system"/>
    <property type="evidence" value="ECO:0007669"/>
    <property type="project" value="InterPro"/>
</dbReference>
<dbReference type="InterPro" id="IPR027417">
    <property type="entry name" value="P-loop_NTPase"/>
</dbReference>
<evidence type="ECO:0000256" key="3">
    <source>
        <dbReference type="PROSITE-ProRule" id="PRU00169"/>
    </source>
</evidence>
<evidence type="ECO:0000313" key="6">
    <source>
        <dbReference type="Proteomes" id="UP000229498"/>
    </source>
</evidence>
<dbReference type="RefSeq" id="WP_109793737.1">
    <property type="nucleotide sequence ID" value="NZ_PHIG01000032.1"/>
</dbReference>
<dbReference type="GO" id="GO:0005524">
    <property type="term" value="F:ATP binding"/>
    <property type="evidence" value="ECO:0007669"/>
    <property type="project" value="UniProtKB-KW"/>
</dbReference>
<dbReference type="SUPFAM" id="SSF52540">
    <property type="entry name" value="P-loop containing nucleoside triphosphate hydrolases"/>
    <property type="match status" value="1"/>
</dbReference>
<dbReference type="SUPFAM" id="SSF52172">
    <property type="entry name" value="CheY-like"/>
    <property type="match status" value="1"/>
</dbReference>
<dbReference type="Gene3D" id="3.40.50.300">
    <property type="entry name" value="P-loop containing nucleotide triphosphate hydrolases"/>
    <property type="match status" value="1"/>
</dbReference>
<comment type="caution">
    <text evidence="5">The sequence shown here is derived from an EMBL/GenBank/DDBJ whole genome shotgun (WGS) entry which is preliminary data.</text>
</comment>
<evidence type="ECO:0000313" key="5">
    <source>
        <dbReference type="EMBL" id="PJK29712.1"/>
    </source>
</evidence>
<keyword evidence="6" id="KW-1185">Reference proteome</keyword>
<dbReference type="Proteomes" id="UP000229498">
    <property type="component" value="Unassembled WGS sequence"/>
</dbReference>
<organism evidence="5 6">
    <name type="scientific">Minwuia thermotolerans</name>
    <dbReference type="NCBI Taxonomy" id="2056226"/>
    <lineage>
        <taxon>Bacteria</taxon>
        <taxon>Pseudomonadati</taxon>
        <taxon>Pseudomonadota</taxon>
        <taxon>Alphaproteobacteria</taxon>
        <taxon>Minwuiales</taxon>
        <taxon>Minwuiaceae</taxon>
        <taxon>Minwuia</taxon>
    </lineage>
</organism>
<dbReference type="OrthoDB" id="9783172at2"/>
<protein>
    <recommendedName>
        <fullName evidence="4">Response regulatory domain-containing protein</fullName>
    </recommendedName>
</protein>
<feature type="domain" description="Response regulatory" evidence="4">
    <location>
        <begin position="15"/>
        <end position="132"/>
    </location>
</feature>
<keyword evidence="1" id="KW-0547">Nucleotide-binding</keyword>
<dbReference type="GO" id="GO:0005829">
    <property type="term" value="C:cytosol"/>
    <property type="evidence" value="ECO:0007669"/>
    <property type="project" value="TreeGrafter"/>
</dbReference>
<keyword evidence="3" id="KW-0597">Phosphoprotein</keyword>